<name>A0A9Q1B6S5_9SAUR</name>
<evidence type="ECO:0000313" key="2">
    <source>
        <dbReference type="EMBL" id="KAJ7341319.1"/>
    </source>
</evidence>
<gene>
    <name evidence="2" type="ORF">JRQ81_005274</name>
</gene>
<evidence type="ECO:0000256" key="1">
    <source>
        <dbReference type="SAM" id="SignalP"/>
    </source>
</evidence>
<proteinExistence type="predicted"/>
<organism evidence="2 3">
    <name type="scientific">Phrynocephalus forsythii</name>
    <dbReference type="NCBI Taxonomy" id="171643"/>
    <lineage>
        <taxon>Eukaryota</taxon>
        <taxon>Metazoa</taxon>
        <taxon>Chordata</taxon>
        <taxon>Craniata</taxon>
        <taxon>Vertebrata</taxon>
        <taxon>Euteleostomi</taxon>
        <taxon>Lepidosauria</taxon>
        <taxon>Squamata</taxon>
        <taxon>Bifurcata</taxon>
        <taxon>Unidentata</taxon>
        <taxon>Episquamata</taxon>
        <taxon>Toxicofera</taxon>
        <taxon>Iguania</taxon>
        <taxon>Acrodonta</taxon>
        <taxon>Agamidae</taxon>
        <taxon>Agaminae</taxon>
        <taxon>Phrynocephalus</taxon>
    </lineage>
</organism>
<evidence type="ECO:0000313" key="3">
    <source>
        <dbReference type="Proteomes" id="UP001142489"/>
    </source>
</evidence>
<keyword evidence="3" id="KW-1185">Reference proteome</keyword>
<keyword evidence="1" id="KW-0732">Signal</keyword>
<dbReference type="Proteomes" id="UP001142489">
    <property type="component" value="Unassembled WGS sequence"/>
</dbReference>
<reference evidence="2" key="1">
    <citation type="journal article" date="2023" name="DNA Res.">
        <title>Chromosome-level genome assembly of Phrynocephalus forsythii using third-generation DNA sequencing and Hi-C analysis.</title>
        <authorList>
            <person name="Qi Y."/>
            <person name="Zhao W."/>
            <person name="Zhao Y."/>
            <person name="Niu C."/>
            <person name="Cao S."/>
            <person name="Zhang Y."/>
        </authorList>
    </citation>
    <scope>NUCLEOTIDE SEQUENCE</scope>
    <source>
        <tissue evidence="2">Muscle</tissue>
    </source>
</reference>
<dbReference type="AlphaFoldDB" id="A0A9Q1B6S5"/>
<accession>A0A9Q1B6S5</accession>
<dbReference type="OrthoDB" id="10344773at2759"/>
<feature type="chain" id="PRO_5040329814" evidence="1">
    <location>
        <begin position="20"/>
        <end position="96"/>
    </location>
</feature>
<feature type="signal peptide" evidence="1">
    <location>
        <begin position="1"/>
        <end position="19"/>
    </location>
</feature>
<dbReference type="EMBL" id="JAPFRF010000002">
    <property type="protein sequence ID" value="KAJ7341319.1"/>
    <property type="molecule type" value="Genomic_DNA"/>
</dbReference>
<protein>
    <submittedName>
        <fullName evidence="2">Uncharacterized protein</fullName>
    </submittedName>
</protein>
<comment type="caution">
    <text evidence="2">The sequence shown here is derived from an EMBL/GenBank/DDBJ whole genome shotgun (WGS) entry which is preliminary data.</text>
</comment>
<sequence>MKSLRLAFVVVVLACHIQAKPDPFLDEKLKEYEGSESAAFQKDDPRLPLTKTVGKINCLSPWGYCLFRNYWCTSGFVMKEQFNNCPNVRTLKCCVL</sequence>